<evidence type="ECO:0000256" key="1">
    <source>
        <dbReference type="SAM" id="MobiDB-lite"/>
    </source>
</evidence>
<sequence length="170" mass="19826">MSRESSTRITTVSEPILASSADWEIWFHIVKRLAVNLDCWNSIDPDSDNPALIEEPDKPDPTDYNSPDGTFESIPANMRTRYLDANRLFHDEMKEYRSRRKAIAEVDKYVNTHISVDLILIIKEKETVHDVLRILKQFLSPTSADRYLQVQASYSNAKMFDPRKMNFETW</sequence>
<organism evidence="2 3">
    <name type="scientific">Corynespora cassiicola Philippines</name>
    <dbReference type="NCBI Taxonomy" id="1448308"/>
    <lineage>
        <taxon>Eukaryota</taxon>
        <taxon>Fungi</taxon>
        <taxon>Dikarya</taxon>
        <taxon>Ascomycota</taxon>
        <taxon>Pezizomycotina</taxon>
        <taxon>Dothideomycetes</taxon>
        <taxon>Pleosporomycetidae</taxon>
        <taxon>Pleosporales</taxon>
        <taxon>Corynesporascaceae</taxon>
        <taxon>Corynespora</taxon>
    </lineage>
</organism>
<dbReference type="AlphaFoldDB" id="A0A2T2MZZ1"/>
<dbReference type="Proteomes" id="UP000240883">
    <property type="component" value="Unassembled WGS sequence"/>
</dbReference>
<protein>
    <recommendedName>
        <fullName evidence="4">DUF4219 domain-containing protein</fullName>
    </recommendedName>
</protein>
<accession>A0A2T2MZZ1</accession>
<gene>
    <name evidence="2" type="ORF">BS50DRAFT_641490</name>
</gene>
<dbReference type="OrthoDB" id="4364842at2759"/>
<proteinExistence type="predicted"/>
<evidence type="ECO:0000313" key="2">
    <source>
        <dbReference type="EMBL" id="PSN58775.1"/>
    </source>
</evidence>
<reference evidence="2 3" key="1">
    <citation type="journal article" date="2018" name="Front. Microbiol.">
        <title>Genome-Wide Analysis of Corynespora cassiicola Leaf Fall Disease Putative Effectors.</title>
        <authorList>
            <person name="Lopez D."/>
            <person name="Ribeiro S."/>
            <person name="Label P."/>
            <person name="Fumanal B."/>
            <person name="Venisse J.S."/>
            <person name="Kohler A."/>
            <person name="de Oliveira R.R."/>
            <person name="Labutti K."/>
            <person name="Lipzen A."/>
            <person name="Lail K."/>
            <person name="Bauer D."/>
            <person name="Ohm R.A."/>
            <person name="Barry K.W."/>
            <person name="Spatafora J."/>
            <person name="Grigoriev I.V."/>
            <person name="Martin F.M."/>
            <person name="Pujade-Renaud V."/>
        </authorList>
    </citation>
    <scope>NUCLEOTIDE SEQUENCE [LARGE SCALE GENOMIC DNA]</scope>
    <source>
        <strain evidence="2 3">Philippines</strain>
    </source>
</reference>
<name>A0A2T2MZZ1_CORCC</name>
<evidence type="ECO:0008006" key="4">
    <source>
        <dbReference type="Google" id="ProtNLM"/>
    </source>
</evidence>
<feature type="region of interest" description="Disordered" evidence="1">
    <location>
        <begin position="48"/>
        <end position="71"/>
    </location>
</feature>
<evidence type="ECO:0000313" key="3">
    <source>
        <dbReference type="Proteomes" id="UP000240883"/>
    </source>
</evidence>
<keyword evidence="3" id="KW-1185">Reference proteome</keyword>
<feature type="non-terminal residue" evidence="2">
    <location>
        <position position="170"/>
    </location>
</feature>
<dbReference type="EMBL" id="KZ678199">
    <property type="protein sequence ID" value="PSN58775.1"/>
    <property type="molecule type" value="Genomic_DNA"/>
</dbReference>